<protein>
    <submittedName>
        <fullName evidence="2">Glucokinase</fullName>
    </submittedName>
</protein>
<name>A0A1H3IV22_9PSEU</name>
<dbReference type="Proteomes" id="UP000199529">
    <property type="component" value="Unassembled WGS sequence"/>
</dbReference>
<dbReference type="RefSeq" id="WP_093269108.1">
    <property type="nucleotide sequence ID" value="NZ_FNOK01000024.1"/>
</dbReference>
<dbReference type="Gene3D" id="3.30.420.40">
    <property type="match status" value="2"/>
</dbReference>
<dbReference type="Pfam" id="PF00480">
    <property type="entry name" value="ROK"/>
    <property type="match status" value="1"/>
</dbReference>
<accession>A0A1H3IV22</accession>
<dbReference type="PANTHER" id="PTHR18964">
    <property type="entry name" value="ROK (REPRESSOR, ORF, KINASE) FAMILY"/>
    <property type="match status" value="1"/>
</dbReference>
<dbReference type="AlphaFoldDB" id="A0A1H3IV22"/>
<keyword evidence="2" id="KW-0808">Transferase</keyword>
<evidence type="ECO:0000313" key="2">
    <source>
        <dbReference type="EMBL" id="SDY31606.1"/>
    </source>
</evidence>
<dbReference type="PANTHER" id="PTHR18964:SF149">
    <property type="entry name" value="BIFUNCTIONAL UDP-N-ACETYLGLUCOSAMINE 2-EPIMERASE_N-ACETYLMANNOSAMINE KINASE"/>
    <property type="match status" value="1"/>
</dbReference>
<comment type="similarity">
    <text evidence="1">Belongs to the ROK (NagC/XylR) family.</text>
</comment>
<reference evidence="3" key="1">
    <citation type="submission" date="2016-10" db="EMBL/GenBank/DDBJ databases">
        <authorList>
            <person name="Varghese N."/>
            <person name="Submissions S."/>
        </authorList>
    </citation>
    <scope>NUCLEOTIDE SEQUENCE [LARGE SCALE GENOMIC DNA]</scope>
    <source>
        <strain evidence="3">CGMCC 4.3530</strain>
    </source>
</reference>
<sequence>MDNAGGPVVGVDVGGTETKAVLVDASGTVLAQRRSATPPPSSDTAQRVLDVTCSLVADLSEHTAPAAVGLVVPGIVDESRGVAVFSENLGWSDVPFASLLGERIGLPVGFGHDVRAGALAEHRLGAAREASDAVFLPVGTGISAAHVHSGRVLAAGGYAGEIGQVPIEAGERRRIRLEAVASAGAISRRYQDRTGTPVAGAADVARRVAEGDPVATAVWDEAVDALGGALIWLTALLAPEVVVVGGGLSHAGPLLFDPLTRRVEEDWNLQRKPRIVPAALGDRAGSLGAALLAADLVGAT</sequence>
<dbReference type="InterPro" id="IPR000600">
    <property type="entry name" value="ROK"/>
</dbReference>
<evidence type="ECO:0000313" key="3">
    <source>
        <dbReference type="Proteomes" id="UP000199529"/>
    </source>
</evidence>
<dbReference type="GO" id="GO:0016301">
    <property type="term" value="F:kinase activity"/>
    <property type="evidence" value="ECO:0007669"/>
    <property type="project" value="UniProtKB-KW"/>
</dbReference>
<keyword evidence="2" id="KW-0418">Kinase</keyword>
<dbReference type="OrthoDB" id="9810372at2"/>
<keyword evidence="3" id="KW-1185">Reference proteome</keyword>
<dbReference type="EMBL" id="FNOK01000024">
    <property type="protein sequence ID" value="SDY31606.1"/>
    <property type="molecule type" value="Genomic_DNA"/>
</dbReference>
<proteinExistence type="inferred from homology"/>
<dbReference type="STRING" id="418495.SAMN05216215_102431"/>
<dbReference type="InterPro" id="IPR043129">
    <property type="entry name" value="ATPase_NBD"/>
</dbReference>
<gene>
    <name evidence="2" type="ORF">SAMN05216215_102431</name>
</gene>
<organism evidence="2 3">
    <name type="scientific">Saccharopolyspora shandongensis</name>
    <dbReference type="NCBI Taxonomy" id="418495"/>
    <lineage>
        <taxon>Bacteria</taxon>
        <taxon>Bacillati</taxon>
        <taxon>Actinomycetota</taxon>
        <taxon>Actinomycetes</taxon>
        <taxon>Pseudonocardiales</taxon>
        <taxon>Pseudonocardiaceae</taxon>
        <taxon>Saccharopolyspora</taxon>
    </lineage>
</organism>
<evidence type="ECO:0000256" key="1">
    <source>
        <dbReference type="ARBA" id="ARBA00006479"/>
    </source>
</evidence>
<dbReference type="SUPFAM" id="SSF53067">
    <property type="entry name" value="Actin-like ATPase domain"/>
    <property type="match status" value="1"/>
</dbReference>